<reference evidence="1" key="1">
    <citation type="journal article" date="2019" name="bioRxiv">
        <title>The Genome of the Zebra Mussel, Dreissena polymorpha: A Resource for Invasive Species Research.</title>
        <authorList>
            <person name="McCartney M.A."/>
            <person name="Auch B."/>
            <person name="Kono T."/>
            <person name="Mallez S."/>
            <person name="Zhang Y."/>
            <person name="Obille A."/>
            <person name="Becker A."/>
            <person name="Abrahante J.E."/>
            <person name="Garbe J."/>
            <person name="Badalamenti J.P."/>
            <person name="Herman A."/>
            <person name="Mangelson H."/>
            <person name="Liachko I."/>
            <person name="Sullivan S."/>
            <person name="Sone E.D."/>
            <person name="Koren S."/>
            <person name="Silverstein K.A.T."/>
            <person name="Beckman K.B."/>
            <person name="Gohl D.M."/>
        </authorList>
    </citation>
    <scope>NUCLEOTIDE SEQUENCE</scope>
    <source>
        <strain evidence="1">Duluth1</strain>
        <tissue evidence="1">Whole animal</tissue>
    </source>
</reference>
<evidence type="ECO:0000313" key="2">
    <source>
        <dbReference type="Proteomes" id="UP000828390"/>
    </source>
</evidence>
<comment type="caution">
    <text evidence="1">The sequence shown here is derived from an EMBL/GenBank/DDBJ whole genome shotgun (WGS) entry which is preliminary data.</text>
</comment>
<dbReference type="AlphaFoldDB" id="A0A9D4G9Q7"/>
<protein>
    <submittedName>
        <fullName evidence="1">Uncharacterized protein</fullName>
    </submittedName>
</protein>
<dbReference type="Proteomes" id="UP000828390">
    <property type="component" value="Unassembled WGS sequence"/>
</dbReference>
<evidence type="ECO:0000313" key="1">
    <source>
        <dbReference type="EMBL" id="KAH3813130.1"/>
    </source>
</evidence>
<proteinExistence type="predicted"/>
<sequence length="60" mass="6920">MASKSPILRSSFMSEMRNVLNLPRNYFPVSQIIANQFGDQWQLHNCVGALGGKHYRYTVF</sequence>
<organism evidence="1 2">
    <name type="scientific">Dreissena polymorpha</name>
    <name type="common">Zebra mussel</name>
    <name type="synonym">Mytilus polymorpha</name>
    <dbReference type="NCBI Taxonomy" id="45954"/>
    <lineage>
        <taxon>Eukaryota</taxon>
        <taxon>Metazoa</taxon>
        <taxon>Spiralia</taxon>
        <taxon>Lophotrochozoa</taxon>
        <taxon>Mollusca</taxon>
        <taxon>Bivalvia</taxon>
        <taxon>Autobranchia</taxon>
        <taxon>Heteroconchia</taxon>
        <taxon>Euheterodonta</taxon>
        <taxon>Imparidentia</taxon>
        <taxon>Neoheterodontei</taxon>
        <taxon>Myida</taxon>
        <taxon>Dreissenoidea</taxon>
        <taxon>Dreissenidae</taxon>
        <taxon>Dreissena</taxon>
    </lineage>
</organism>
<gene>
    <name evidence="1" type="ORF">DPMN_141580</name>
</gene>
<accession>A0A9D4G9Q7</accession>
<name>A0A9D4G9Q7_DREPO</name>
<dbReference type="EMBL" id="JAIWYP010000006">
    <property type="protein sequence ID" value="KAH3813130.1"/>
    <property type="molecule type" value="Genomic_DNA"/>
</dbReference>
<reference evidence="1" key="2">
    <citation type="submission" date="2020-11" db="EMBL/GenBank/DDBJ databases">
        <authorList>
            <person name="McCartney M.A."/>
            <person name="Auch B."/>
            <person name="Kono T."/>
            <person name="Mallez S."/>
            <person name="Becker A."/>
            <person name="Gohl D.M."/>
            <person name="Silverstein K.A.T."/>
            <person name="Koren S."/>
            <person name="Bechman K.B."/>
            <person name="Herman A."/>
            <person name="Abrahante J.E."/>
            <person name="Garbe J."/>
        </authorList>
    </citation>
    <scope>NUCLEOTIDE SEQUENCE</scope>
    <source>
        <strain evidence="1">Duluth1</strain>
        <tissue evidence="1">Whole animal</tissue>
    </source>
</reference>
<keyword evidence="2" id="KW-1185">Reference proteome</keyword>